<dbReference type="Proteomes" id="UP000177092">
    <property type="component" value="Unassembled WGS sequence"/>
</dbReference>
<accession>A0A1F6AC37</accession>
<evidence type="ECO:0000313" key="4">
    <source>
        <dbReference type="Proteomes" id="UP000177092"/>
    </source>
</evidence>
<feature type="domain" description="Fibronectin type-III" evidence="2">
    <location>
        <begin position="39"/>
        <end position="130"/>
    </location>
</feature>
<proteinExistence type="predicted"/>
<dbReference type="AlphaFoldDB" id="A0A1F6AC37"/>
<dbReference type="InterPro" id="IPR003961">
    <property type="entry name" value="FN3_dom"/>
</dbReference>
<dbReference type="InterPro" id="IPR013783">
    <property type="entry name" value="Ig-like_fold"/>
</dbReference>
<dbReference type="SUPFAM" id="SSF49265">
    <property type="entry name" value="Fibronectin type III"/>
    <property type="match status" value="2"/>
</dbReference>
<dbReference type="SMART" id="SM00060">
    <property type="entry name" value="FN3"/>
    <property type="match status" value="2"/>
</dbReference>
<evidence type="ECO:0000259" key="2">
    <source>
        <dbReference type="PROSITE" id="PS50853"/>
    </source>
</evidence>
<protein>
    <recommendedName>
        <fullName evidence="2">Fibronectin type-III domain-containing protein</fullName>
    </recommendedName>
</protein>
<dbReference type="STRING" id="1798384.A3D03_05885"/>
<sequence>MKKISSYLRIFLLILFLTSLSAFTPKKIIAANGGLTPPAPQKVWAKSGPMTGEVTIYWSEASYANRYAAAYGTASNKYLYGADNIGNESSRSYVVKGLTPGMRYYFRIAGAHNRSSSPFSAEFSGVAMGASKKAAVVSPKIVSKTPQTVLQKTSTPIEMQPAKVSGKYDLWSKSGPKDGEVTLYWKQAENADNYHIVYGTMMGNYQYGVLNVGATNHYTIGKLVPGKTYYFALVPVMHNQAQYTTAGVAGRAKSSVTMVVTTKEALIQPAQPIRVPVVSQEDTLKKPNTATTSSPTVAPVTEDIPAGQ</sequence>
<organism evidence="3 4">
    <name type="scientific">Candidatus Gottesmanbacteria bacterium RIFCSPHIGHO2_02_FULL_40_13</name>
    <dbReference type="NCBI Taxonomy" id="1798384"/>
    <lineage>
        <taxon>Bacteria</taxon>
        <taxon>Candidatus Gottesmaniibacteriota</taxon>
    </lineage>
</organism>
<dbReference type="CDD" id="cd00063">
    <property type="entry name" value="FN3"/>
    <property type="match status" value="1"/>
</dbReference>
<feature type="region of interest" description="Disordered" evidence="1">
    <location>
        <begin position="279"/>
        <end position="308"/>
    </location>
</feature>
<gene>
    <name evidence="3" type="ORF">A3D03_05885</name>
</gene>
<dbReference type="EMBL" id="MFJN01000006">
    <property type="protein sequence ID" value="OGG22288.1"/>
    <property type="molecule type" value="Genomic_DNA"/>
</dbReference>
<evidence type="ECO:0000256" key="1">
    <source>
        <dbReference type="SAM" id="MobiDB-lite"/>
    </source>
</evidence>
<reference evidence="3 4" key="1">
    <citation type="journal article" date="2016" name="Nat. Commun.">
        <title>Thousands of microbial genomes shed light on interconnected biogeochemical processes in an aquifer system.</title>
        <authorList>
            <person name="Anantharaman K."/>
            <person name="Brown C.T."/>
            <person name="Hug L.A."/>
            <person name="Sharon I."/>
            <person name="Castelle C.J."/>
            <person name="Probst A.J."/>
            <person name="Thomas B.C."/>
            <person name="Singh A."/>
            <person name="Wilkins M.J."/>
            <person name="Karaoz U."/>
            <person name="Brodie E.L."/>
            <person name="Williams K.H."/>
            <person name="Hubbard S.S."/>
            <person name="Banfield J.F."/>
        </authorList>
    </citation>
    <scope>NUCLEOTIDE SEQUENCE [LARGE SCALE GENOMIC DNA]</scope>
</reference>
<dbReference type="Gene3D" id="2.60.40.10">
    <property type="entry name" value="Immunoglobulins"/>
    <property type="match status" value="2"/>
</dbReference>
<dbReference type="InterPro" id="IPR036116">
    <property type="entry name" value="FN3_sf"/>
</dbReference>
<comment type="caution">
    <text evidence="3">The sequence shown here is derived from an EMBL/GenBank/DDBJ whole genome shotgun (WGS) entry which is preliminary data.</text>
</comment>
<evidence type="ECO:0000313" key="3">
    <source>
        <dbReference type="EMBL" id="OGG22288.1"/>
    </source>
</evidence>
<dbReference type="PROSITE" id="PS50853">
    <property type="entry name" value="FN3"/>
    <property type="match status" value="1"/>
</dbReference>
<feature type="compositionally biased region" description="Polar residues" evidence="1">
    <location>
        <begin position="286"/>
        <end position="296"/>
    </location>
</feature>
<name>A0A1F6AC37_9BACT</name>